<sequence length="205" mass="23312">MVTLVTDKDYHLYEGTNDLQLFNICYKKNAINLREESANVLKKIEGNMSDILVTEKSFEQVMNTVRLIENEQKADGDHAEVMISVLFEQLLLQIDRLIVHTGTSNNVTRAIVYICDHYKDCELLVAHVCEKFEVPSAALNSRILSLTGISANKFINALRINKAKKLLSEGRSITEVAFFVGFNDSNYFSTKFKSATGYTPRDYQR</sequence>
<dbReference type="PROSITE" id="PS01124">
    <property type="entry name" value="HTH_ARAC_FAMILY_2"/>
    <property type="match status" value="1"/>
</dbReference>
<evidence type="ECO:0000256" key="3">
    <source>
        <dbReference type="ARBA" id="ARBA00023163"/>
    </source>
</evidence>
<evidence type="ECO:0000313" key="5">
    <source>
        <dbReference type="EMBL" id="MDN3700234.1"/>
    </source>
</evidence>
<organism evidence="5 6">
    <name type="scientific">Vibrio artabrorum</name>
    <dbReference type="NCBI Taxonomy" id="446374"/>
    <lineage>
        <taxon>Bacteria</taxon>
        <taxon>Pseudomonadati</taxon>
        <taxon>Pseudomonadota</taxon>
        <taxon>Gammaproteobacteria</taxon>
        <taxon>Vibrionales</taxon>
        <taxon>Vibrionaceae</taxon>
        <taxon>Vibrio</taxon>
    </lineage>
</organism>
<dbReference type="SUPFAM" id="SSF46689">
    <property type="entry name" value="Homeodomain-like"/>
    <property type="match status" value="1"/>
</dbReference>
<keyword evidence="3" id="KW-0804">Transcription</keyword>
<dbReference type="InterPro" id="IPR020449">
    <property type="entry name" value="Tscrpt_reg_AraC-type_HTH"/>
</dbReference>
<dbReference type="Proteomes" id="UP001223712">
    <property type="component" value="Unassembled WGS sequence"/>
</dbReference>
<dbReference type="Pfam" id="PF12833">
    <property type="entry name" value="HTH_18"/>
    <property type="match status" value="1"/>
</dbReference>
<proteinExistence type="predicted"/>
<dbReference type="EMBL" id="JAUFQY010000001">
    <property type="protein sequence ID" value="MDN3700234.1"/>
    <property type="molecule type" value="Genomic_DNA"/>
</dbReference>
<protein>
    <submittedName>
        <fullName evidence="5">Helix-turn-helix domain-containing protein</fullName>
    </submittedName>
</protein>
<evidence type="ECO:0000256" key="1">
    <source>
        <dbReference type="ARBA" id="ARBA00023015"/>
    </source>
</evidence>
<keyword evidence="6" id="KW-1185">Reference proteome</keyword>
<dbReference type="Gene3D" id="1.10.10.60">
    <property type="entry name" value="Homeodomain-like"/>
    <property type="match status" value="1"/>
</dbReference>
<comment type="caution">
    <text evidence="5">The sequence shown here is derived from an EMBL/GenBank/DDBJ whole genome shotgun (WGS) entry which is preliminary data.</text>
</comment>
<evidence type="ECO:0000256" key="2">
    <source>
        <dbReference type="ARBA" id="ARBA00023125"/>
    </source>
</evidence>
<dbReference type="InterPro" id="IPR009057">
    <property type="entry name" value="Homeodomain-like_sf"/>
</dbReference>
<feature type="domain" description="HTH araC/xylS-type" evidence="4">
    <location>
        <begin position="108"/>
        <end position="205"/>
    </location>
</feature>
<dbReference type="SMART" id="SM00342">
    <property type="entry name" value="HTH_ARAC"/>
    <property type="match status" value="1"/>
</dbReference>
<dbReference type="RefSeq" id="WP_290334699.1">
    <property type="nucleotide sequence ID" value="NZ_JAUFQY010000001.1"/>
</dbReference>
<reference evidence="6" key="1">
    <citation type="journal article" date="2019" name="Int. J. Syst. Evol. Microbiol.">
        <title>The Global Catalogue of Microorganisms (GCM) 10K type strain sequencing project: providing services to taxonomists for standard genome sequencing and annotation.</title>
        <authorList>
            <consortium name="The Broad Institute Genomics Platform"/>
            <consortium name="The Broad Institute Genome Sequencing Center for Infectious Disease"/>
            <person name="Wu L."/>
            <person name="Ma J."/>
        </authorList>
    </citation>
    <scope>NUCLEOTIDE SEQUENCE [LARGE SCALE GENOMIC DNA]</scope>
    <source>
        <strain evidence="6">CECT 7226</strain>
    </source>
</reference>
<dbReference type="PRINTS" id="PR00032">
    <property type="entry name" value="HTHARAC"/>
</dbReference>
<accession>A0ABT8CFT8</accession>
<keyword evidence="1" id="KW-0805">Transcription regulation</keyword>
<keyword evidence="2" id="KW-0238">DNA-binding</keyword>
<dbReference type="PANTHER" id="PTHR43280">
    <property type="entry name" value="ARAC-FAMILY TRANSCRIPTIONAL REGULATOR"/>
    <property type="match status" value="1"/>
</dbReference>
<evidence type="ECO:0000259" key="4">
    <source>
        <dbReference type="PROSITE" id="PS01124"/>
    </source>
</evidence>
<name>A0ABT8CFT8_9VIBR</name>
<dbReference type="PANTHER" id="PTHR43280:SF28">
    <property type="entry name" value="HTH-TYPE TRANSCRIPTIONAL ACTIVATOR RHAS"/>
    <property type="match status" value="1"/>
</dbReference>
<evidence type="ECO:0000313" key="6">
    <source>
        <dbReference type="Proteomes" id="UP001223712"/>
    </source>
</evidence>
<gene>
    <name evidence="5" type="ORF">QWY96_03750</name>
</gene>
<dbReference type="InterPro" id="IPR018060">
    <property type="entry name" value="HTH_AraC"/>
</dbReference>